<keyword evidence="3" id="KW-1185">Reference proteome</keyword>
<evidence type="ECO:0000313" key="2">
    <source>
        <dbReference type="EMBL" id="CAI5440374.1"/>
    </source>
</evidence>
<feature type="region of interest" description="Disordered" evidence="1">
    <location>
        <begin position="345"/>
        <end position="384"/>
    </location>
</feature>
<reference evidence="2" key="1">
    <citation type="submission" date="2022-11" db="EMBL/GenBank/DDBJ databases">
        <authorList>
            <person name="Kikuchi T."/>
        </authorList>
    </citation>
    <scope>NUCLEOTIDE SEQUENCE</scope>
    <source>
        <strain evidence="2">PS1010</strain>
    </source>
</reference>
<protein>
    <submittedName>
        <fullName evidence="2">Uncharacterized protein</fullName>
    </submittedName>
</protein>
<evidence type="ECO:0000256" key="1">
    <source>
        <dbReference type="SAM" id="MobiDB-lite"/>
    </source>
</evidence>
<dbReference type="EMBL" id="CANHGI010000001">
    <property type="protein sequence ID" value="CAI5440374.1"/>
    <property type="molecule type" value="Genomic_DNA"/>
</dbReference>
<dbReference type="Proteomes" id="UP001152747">
    <property type="component" value="Unassembled WGS sequence"/>
</dbReference>
<name>A0A9P1I8K3_9PELO</name>
<proteinExistence type="predicted"/>
<evidence type="ECO:0000313" key="3">
    <source>
        <dbReference type="Proteomes" id="UP001152747"/>
    </source>
</evidence>
<gene>
    <name evidence="2" type="ORF">CAMP_LOCUS3011</name>
</gene>
<accession>A0A9P1I8K3</accession>
<sequence length="490" mass="54892">MSVLYPFAIKRTKLEAGRKRALHFEDLYPFEIKRSKIDKEELHRMRKIHEQMQRIEIISMNWKVKRAQRENLPVLNNGIVEIERNGLNEQEALIMEDENDDRIIIEVMNQMLMDVIEMEEQQNQQEDQIDVQPEEPEMLDAEMIRFNINHYPRICDIRDGAQEEGEEIRSEGEPAPRVANIVNFAEQQQHIQYLNAQPRNTAAVQIGFGNAIEIEVLAAMRREAQIVELEQQNERQEIEVLPAMRREAEIVEMQPQIGIRIIQAPPPIIAQPIPNAPVPNIAQVVNFVQPAVPAVAPPPAAALQIAAAPPPPPAPAPAQPQIPVVQQVAAPAPPQIPVVQQVAAAAPPPPPPVVQQVAAAAPPPPPPVVQQVAAAAPPPPPPVVQQVAAAAPPAPQIITDNEWKKMCEECLEVIRRGQVAVLRGRVTNSTIDGVMAVNRSRTTARRLLAHPPAPGKRAIELLWDFARCQNIAIFINFPWCDYYYIDHYYY</sequence>
<comment type="caution">
    <text evidence="2">The sequence shown here is derived from an EMBL/GenBank/DDBJ whole genome shotgun (WGS) entry which is preliminary data.</text>
</comment>
<dbReference type="AlphaFoldDB" id="A0A9P1I8K3"/>
<organism evidence="2 3">
    <name type="scientific">Caenorhabditis angaria</name>
    <dbReference type="NCBI Taxonomy" id="860376"/>
    <lineage>
        <taxon>Eukaryota</taxon>
        <taxon>Metazoa</taxon>
        <taxon>Ecdysozoa</taxon>
        <taxon>Nematoda</taxon>
        <taxon>Chromadorea</taxon>
        <taxon>Rhabditida</taxon>
        <taxon>Rhabditina</taxon>
        <taxon>Rhabditomorpha</taxon>
        <taxon>Rhabditoidea</taxon>
        <taxon>Rhabditidae</taxon>
        <taxon>Peloderinae</taxon>
        <taxon>Caenorhabditis</taxon>
    </lineage>
</organism>